<sequence>MDISGIESMIADTCGNEHTADDLQELLSIVAERLNASPAESDLDNGARFVLGYIEQVPYMLKVAITAAANVGLESEMAHILYTVTQYWEQDEDIIPDHLGIIGLLDDAYCSLTTLQAFSDHYRLQTGKHMFPDDLSAANSMMRQIIGEPYAGQLDQFVADTIGEADIMNAVRAMASEDKQIHLAARANIWNHGPAGEMPVDQLAGLGLTAAPRTPDA</sequence>
<keyword evidence="2" id="KW-1185">Reference proteome</keyword>
<evidence type="ECO:0000313" key="2">
    <source>
        <dbReference type="Proteomes" id="UP000325372"/>
    </source>
</evidence>
<gene>
    <name evidence="1" type="ORF">F3N42_07940</name>
</gene>
<accession>A0A5N0TFQ1</accession>
<dbReference type="AlphaFoldDB" id="A0A5N0TFQ1"/>
<comment type="caution">
    <text evidence="1">The sequence shown here is derived from an EMBL/GenBank/DDBJ whole genome shotgun (WGS) entry which is preliminary data.</text>
</comment>
<dbReference type="Proteomes" id="UP000325372">
    <property type="component" value="Unassembled WGS sequence"/>
</dbReference>
<reference evidence="1 2" key="1">
    <citation type="submission" date="2019-09" db="EMBL/GenBank/DDBJ databases">
        <title>Wenzhouxiangella sp. Genome sequencing and assembly.</title>
        <authorList>
            <person name="Zhang R."/>
        </authorList>
    </citation>
    <scope>NUCLEOTIDE SEQUENCE [LARGE SCALE GENOMIC DNA]</scope>
    <source>
        <strain evidence="1 2">W260</strain>
    </source>
</reference>
<dbReference type="EMBL" id="VYXP01000004">
    <property type="protein sequence ID" value="KAA9132089.1"/>
    <property type="molecule type" value="Genomic_DNA"/>
</dbReference>
<name>A0A5N0TFQ1_9GAMM</name>
<organism evidence="1 2">
    <name type="scientific">Marinihelvus fidelis</name>
    <dbReference type="NCBI Taxonomy" id="2613842"/>
    <lineage>
        <taxon>Bacteria</taxon>
        <taxon>Pseudomonadati</taxon>
        <taxon>Pseudomonadota</taxon>
        <taxon>Gammaproteobacteria</taxon>
        <taxon>Chromatiales</taxon>
        <taxon>Wenzhouxiangellaceae</taxon>
        <taxon>Marinihelvus</taxon>
    </lineage>
</organism>
<evidence type="ECO:0000313" key="1">
    <source>
        <dbReference type="EMBL" id="KAA9132089.1"/>
    </source>
</evidence>
<protein>
    <submittedName>
        <fullName evidence="1">DUF1232 domain-containing protein</fullName>
    </submittedName>
</protein>
<proteinExistence type="predicted"/>
<dbReference type="RefSeq" id="WP_150863880.1">
    <property type="nucleotide sequence ID" value="NZ_VYXP01000004.1"/>
</dbReference>